<reference evidence="1 2" key="1">
    <citation type="journal article" date="2020" name="Arch. Microbiol.">
        <title>Bradyrhizobium campsiandrae sp. nov., a nitrogen-fixing bacterial strain isolated from a native leguminous tree from the Amazon adapted to flooded conditions.</title>
        <authorList>
            <person name="Cabral Michel D."/>
            <person name="Martins da Costa E."/>
            <person name="Azarias Guimaraes A."/>
            <person name="Soares de Carvalho T."/>
            <person name="Santos de Castro Caputo P."/>
            <person name="Willems A."/>
            <person name="de Souza Moreira F.M."/>
        </authorList>
    </citation>
    <scope>NUCLEOTIDE SEQUENCE [LARGE SCALE GENOMIC DNA]</scope>
    <source>
        <strain evidence="2">INPA 384B</strain>
    </source>
</reference>
<keyword evidence="2" id="KW-1185">Reference proteome</keyword>
<accession>A0ABR7UCK3</accession>
<evidence type="ECO:0000313" key="1">
    <source>
        <dbReference type="EMBL" id="MBC9981833.1"/>
    </source>
</evidence>
<proteinExistence type="predicted"/>
<evidence type="ECO:0000313" key="2">
    <source>
        <dbReference type="Proteomes" id="UP000639516"/>
    </source>
</evidence>
<evidence type="ECO:0008006" key="3">
    <source>
        <dbReference type="Google" id="ProtNLM"/>
    </source>
</evidence>
<organism evidence="1 2">
    <name type="scientific">Bradyrhizobium campsiandrae</name>
    <dbReference type="NCBI Taxonomy" id="1729892"/>
    <lineage>
        <taxon>Bacteria</taxon>
        <taxon>Pseudomonadati</taxon>
        <taxon>Pseudomonadota</taxon>
        <taxon>Alphaproteobacteria</taxon>
        <taxon>Hyphomicrobiales</taxon>
        <taxon>Nitrobacteraceae</taxon>
        <taxon>Bradyrhizobium</taxon>
    </lineage>
</organism>
<sequence length="51" mass="5556">MLLFGFGGLGFIVYRRKPKLAAMARLRAAPGNYGHSAFNSRTEAGAIMLRV</sequence>
<name>A0ABR7UCK3_9BRAD</name>
<comment type="caution">
    <text evidence="1">The sequence shown here is derived from an EMBL/GenBank/DDBJ whole genome shotgun (WGS) entry which is preliminary data.</text>
</comment>
<dbReference type="EMBL" id="JAATTO010000042">
    <property type="protein sequence ID" value="MBC9981833.1"/>
    <property type="molecule type" value="Genomic_DNA"/>
</dbReference>
<gene>
    <name evidence="1" type="ORF">HA482_26845</name>
</gene>
<dbReference type="Proteomes" id="UP000639516">
    <property type="component" value="Unassembled WGS sequence"/>
</dbReference>
<protein>
    <recommendedName>
        <fullName evidence="3">LPXTG cell wall anchor domain-containing protein</fullName>
    </recommendedName>
</protein>